<evidence type="ECO:0000313" key="16">
    <source>
        <dbReference type="Proteomes" id="UP000796880"/>
    </source>
</evidence>
<gene>
    <name evidence="15" type="ORF">FNV43_RR07852</name>
</gene>
<dbReference type="Proteomes" id="UP000796880">
    <property type="component" value="Unassembled WGS sequence"/>
</dbReference>
<dbReference type="PROSITE" id="PS00178">
    <property type="entry name" value="AA_TRNA_LIGASE_I"/>
    <property type="match status" value="1"/>
</dbReference>
<evidence type="ECO:0000256" key="1">
    <source>
        <dbReference type="ARBA" id="ARBA00005594"/>
    </source>
</evidence>
<dbReference type="FunFam" id="3.40.50.620:FF:000056">
    <property type="entry name" value="Leucine--tRNA ligase"/>
    <property type="match status" value="1"/>
</dbReference>
<evidence type="ECO:0000313" key="15">
    <source>
        <dbReference type="EMBL" id="KAF3451756.1"/>
    </source>
</evidence>
<dbReference type="Pfam" id="PF13603">
    <property type="entry name" value="tRNA-synt_1_2"/>
    <property type="match status" value="1"/>
</dbReference>
<dbReference type="SUPFAM" id="SSF50677">
    <property type="entry name" value="ValRS/IleRS/LeuRS editing domain"/>
    <property type="match status" value="1"/>
</dbReference>
<keyword evidence="3 10" id="KW-0436">Ligase</keyword>
<dbReference type="Pfam" id="PF08264">
    <property type="entry name" value="Anticodon_1"/>
    <property type="match status" value="1"/>
</dbReference>
<dbReference type="Gene3D" id="1.10.730.10">
    <property type="entry name" value="Isoleucyl-tRNA Synthetase, Domain 1"/>
    <property type="match status" value="1"/>
</dbReference>
<accession>A0A8K0HFG9</accession>
<feature type="domain" description="Aminoacyl-tRNA synthetase class Ia" evidence="11">
    <location>
        <begin position="740"/>
        <end position="772"/>
    </location>
</feature>
<comment type="caution">
    <text evidence="15">The sequence shown here is derived from an EMBL/GenBank/DDBJ whole genome shotgun (WGS) entry which is preliminary data.</text>
</comment>
<evidence type="ECO:0000256" key="3">
    <source>
        <dbReference type="ARBA" id="ARBA00022598"/>
    </source>
</evidence>
<dbReference type="InterPro" id="IPR025709">
    <property type="entry name" value="Leu_tRNA-synth_edit"/>
</dbReference>
<protein>
    <recommendedName>
        <fullName evidence="2">leucine--tRNA ligase</fullName>
        <ecNumber evidence="2">6.1.1.4</ecNumber>
    </recommendedName>
    <alternativeName>
        <fullName evidence="8">Leucyl-tRNA synthetase</fullName>
    </alternativeName>
</protein>
<dbReference type="InterPro" id="IPR013155">
    <property type="entry name" value="M/V/L/I-tRNA-synth_anticd-bd"/>
</dbReference>
<dbReference type="SUPFAM" id="SSF52374">
    <property type="entry name" value="Nucleotidylyl transferase"/>
    <property type="match status" value="1"/>
</dbReference>
<name>A0A8K0HFG9_9ROSA</name>
<evidence type="ECO:0000256" key="9">
    <source>
        <dbReference type="ARBA" id="ARBA00047469"/>
    </source>
</evidence>
<dbReference type="InterPro" id="IPR002302">
    <property type="entry name" value="Leu-tRNA-ligase"/>
</dbReference>
<dbReference type="Gene3D" id="3.90.740.10">
    <property type="entry name" value="Valyl/Leucyl/Isoleucyl-tRNA synthetase, editing domain"/>
    <property type="match status" value="1"/>
</dbReference>
<dbReference type="GO" id="GO:0004823">
    <property type="term" value="F:leucine-tRNA ligase activity"/>
    <property type="evidence" value="ECO:0007669"/>
    <property type="project" value="UniProtKB-EC"/>
</dbReference>
<dbReference type="FunFam" id="3.90.740.10:FF:000049">
    <property type="entry name" value="Os01g0120300 protein"/>
    <property type="match status" value="1"/>
</dbReference>
<dbReference type="SUPFAM" id="SSF47323">
    <property type="entry name" value="Anticodon-binding domain of a subclass of class I aminoacyl-tRNA synthetases"/>
    <property type="match status" value="1"/>
</dbReference>
<dbReference type="FunFam" id="1.10.730.10:FF:000011">
    <property type="entry name" value="Leucine--tRNA ligase chloroplastic/mitochondrial"/>
    <property type="match status" value="1"/>
</dbReference>
<organism evidence="15 16">
    <name type="scientific">Rhamnella rubrinervis</name>
    <dbReference type="NCBI Taxonomy" id="2594499"/>
    <lineage>
        <taxon>Eukaryota</taxon>
        <taxon>Viridiplantae</taxon>
        <taxon>Streptophyta</taxon>
        <taxon>Embryophyta</taxon>
        <taxon>Tracheophyta</taxon>
        <taxon>Spermatophyta</taxon>
        <taxon>Magnoliopsida</taxon>
        <taxon>eudicotyledons</taxon>
        <taxon>Gunneridae</taxon>
        <taxon>Pentapetalae</taxon>
        <taxon>rosids</taxon>
        <taxon>fabids</taxon>
        <taxon>Rosales</taxon>
        <taxon>Rhamnaceae</taxon>
        <taxon>rhamnoid group</taxon>
        <taxon>Rhamneae</taxon>
        <taxon>Rhamnella</taxon>
    </lineage>
</organism>
<comment type="similarity">
    <text evidence="1 10">Belongs to the class-I aminoacyl-tRNA synthetase family.</text>
</comment>
<evidence type="ECO:0000256" key="10">
    <source>
        <dbReference type="RuleBase" id="RU363035"/>
    </source>
</evidence>
<dbReference type="GO" id="GO:0005524">
    <property type="term" value="F:ATP binding"/>
    <property type="evidence" value="ECO:0007669"/>
    <property type="project" value="UniProtKB-KW"/>
</dbReference>
<dbReference type="InterPro" id="IPR014729">
    <property type="entry name" value="Rossmann-like_a/b/a_fold"/>
</dbReference>
<dbReference type="OrthoDB" id="15954at2759"/>
<sequence>MMNSQHLQACPSVQALPPPPIHSRSVLLRAQGLQYLKFSKATTTIRKTTSLPQLCRRSFNLSVYDSSRGVIRSSVAKETNEVAEKKQKQQMGVRRAYPFHEIEPKWQRFWEENSTFRTPDEIDTSKPKFYVLDMFPYPSGAGLHVGHPLGYTATDILARFKRMQGCNVLHPMGWDAFGLPAEQYAIETGTHPKITTEKNINRFRSQLKSLGFSYDWDREISTTEPEYYKWTQWIFLQLLKRGLAYQAEVPVNWCPALGTVLANEEVVDGVSERGGHPVIRKPMRQWMLKITAYADRLLEDLDDLDWPESVKDMQRNWIGRSEGAEMEFSVLSTDGKERDISINIYTTRPDTIFGATYLVIAPEHPLLPLLLSTPQRESVEEYMDLASKKSDLERTELQKEKTGVFSGFYARNPVNGEAIPIWVADYVLGSYGTGAIMAVPAHDSRDYEFASKYDIPIRWVVMPDDKELKDSGKVFSGEGLVVNSSNPTFGLDVNGMSSKEATLKVIDWAEKTGNGKKKVNYKLRDWLFARQRYWGEPIPVIFLDDTDESVPLLETELPLTLPELDDFTPTGTGEPPLSKALSWVKTKDPLSGKPARRETSTMPQWAGSCWYYLRFMDTKNSKELVASAKEKYWSPVDVYVGGAEHAVLHLLYSRFWHKVLYDIGIVSTKEPFKCVINQGIILGEVQYMAYRDLEGNLIPADSAEISSEFHQERILEEKVMKSGDSFVLKDNPNIRLIARAHKMSKSRGNVVNPDDIVSEYGADSLRLYEMFLGPLRDMKTWNTSGIEGVNRFLGRTWRLIVGSPLTDGTFPDGTVVTDEEPTLEQLRSLHKCIAKVTEEIEGTRFNTGISAMMEFINTAYKWDKHPRSIIEAFILLLSPYAPHIAEELWLRLGHSKSLAYESFPKADPAYLKESTIVLPVQINGKTRGTIQVEKTCSEEEAFWLASQDEKLSKYLNGVPIKKRIYVPGKILNVILDRQNAKVGV</sequence>
<dbReference type="GO" id="GO:0048608">
    <property type="term" value="P:reproductive structure development"/>
    <property type="evidence" value="ECO:0007669"/>
    <property type="project" value="UniProtKB-ARBA"/>
</dbReference>
<evidence type="ECO:0000256" key="8">
    <source>
        <dbReference type="ARBA" id="ARBA00030520"/>
    </source>
</evidence>
<dbReference type="GO" id="GO:0002161">
    <property type="term" value="F:aminoacyl-tRNA deacylase activity"/>
    <property type="evidence" value="ECO:0007669"/>
    <property type="project" value="InterPro"/>
</dbReference>
<dbReference type="GO" id="GO:0005739">
    <property type="term" value="C:mitochondrion"/>
    <property type="evidence" value="ECO:0007669"/>
    <property type="project" value="UniProtKB-ARBA"/>
</dbReference>
<dbReference type="NCBIfam" id="TIGR00396">
    <property type="entry name" value="leuS_bact"/>
    <property type="match status" value="1"/>
</dbReference>
<reference evidence="15" key="1">
    <citation type="submission" date="2020-03" db="EMBL/GenBank/DDBJ databases">
        <title>A high-quality chromosome-level genome assembly of a woody plant with both climbing and erect habits, Rhamnella rubrinervis.</title>
        <authorList>
            <person name="Lu Z."/>
            <person name="Yang Y."/>
            <person name="Zhu X."/>
            <person name="Sun Y."/>
        </authorList>
    </citation>
    <scope>NUCLEOTIDE SEQUENCE</scope>
    <source>
        <strain evidence="15">BYM</strain>
        <tissue evidence="15">Leaf</tissue>
    </source>
</reference>
<evidence type="ECO:0000256" key="7">
    <source>
        <dbReference type="ARBA" id="ARBA00023146"/>
    </source>
</evidence>
<keyword evidence="16" id="KW-1185">Reference proteome</keyword>
<dbReference type="PRINTS" id="PR00985">
    <property type="entry name" value="TRNASYNTHLEU"/>
</dbReference>
<dbReference type="Pfam" id="PF00133">
    <property type="entry name" value="tRNA-synt_1"/>
    <property type="match status" value="1"/>
</dbReference>
<feature type="domain" description="Methionyl/Valyl/Leucyl/Isoleucyl-tRNA synthetase anticodon-binding" evidence="12">
    <location>
        <begin position="826"/>
        <end position="935"/>
    </location>
</feature>
<dbReference type="GO" id="GO:0006429">
    <property type="term" value="P:leucyl-tRNA aminoacylation"/>
    <property type="evidence" value="ECO:0007669"/>
    <property type="project" value="InterPro"/>
</dbReference>
<dbReference type="PANTHER" id="PTHR43740:SF2">
    <property type="entry name" value="LEUCINE--TRNA LIGASE, MITOCHONDRIAL"/>
    <property type="match status" value="1"/>
</dbReference>
<keyword evidence="5 10" id="KW-0067">ATP-binding</keyword>
<evidence type="ECO:0000259" key="11">
    <source>
        <dbReference type="Pfam" id="PF00133"/>
    </source>
</evidence>
<evidence type="ECO:0000259" key="14">
    <source>
        <dbReference type="Pfam" id="PF13603"/>
    </source>
</evidence>
<feature type="domain" description="Methionyl/Leucyl tRNA synthetase" evidence="13">
    <location>
        <begin position="134"/>
        <end position="266"/>
    </location>
</feature>
<dbReference type="CDD" id="cd07958">
    <property type="entry name" value="Anticodon_Ia_Leu_BEm"/>
    <property type="match status" value="1"/>
</dbReference>
<keyword evidence="6 10" id="KW-0648">Protein biosynthesis</keyword>
<dbReference type="Gene3D" id="3.40.50.620">
    <property type="entry name" value="HUPs"/>
    <property type="match status" value="2"/>
</dbReference>
<evidence type="ECO:0000256" key="5">
    <source>
        <dbReference type="ARBA" id="ARBA00022840"/>
    </source>
</evidence>
<dbReference type="HAMAP" id="MF_00049_B">
    <property type="entry name" value="Leu_tRNA_synth_B"/>
    <property type="match status" value="1"/>
</dbReference>
<keyword evidence="7 10" id="KW-0030">Aminoacyl-tRNA synthetase</keyword>
<dbReference type="AlphaFoldDB" id="A0A8K0HFG9"/>
<dbReference type="CDD" id="cd00812">
    <property type="entry name" value="LeuRS_core"/>
    <property type="match status" value="1"/>
</dbReference>
<keyword evidence="4 10" id="KW-0547">Nucleotide-binding</keyword>
<dbReference type="InterPro" id="IPR009080">
    <property type="entry name" value="tRNAsynth_Ia_anticodon-bd"/>
</dbReference>
<dbReference type="GO" id="GO:0005829">
    <property type="term" value="C:cytosol"/>
    <property type="evidence" value="ECO:0007669"/>
    <property type="project" value="TreeGrafter"/>
</dbReference>
<dbReference type="GO" id="GO:0009791">
    <property type="term" value="P:post-embryonic development"/>
    <property type="evidence" value="ECO:0007669"/>
    <property type="project" value="UniProtKB-ARBA"/>
</dbReference>
<dbReference type="FunFam" id="3.40.50.620:FF:000077">
    <property type="entry name" value="Leucine--tRNA ligase"/>
    <property type="match status" value="1"/>
</dbReference>
<dbReference type="InterPro" id="IPR001412">
    <property type="entry name" value="aa-tRNA-synth_I_CS"/>
</dbReference>
<dbReference type="FunFam" id="1.10.730.10:FF:000012">
    <property type="entry name" value="Leucine--tRNA ligase"/>
    <property type="match status" value="1"/>
</dbReference>
<evidence type="ECO:0000256" key="6">
    <source>
        <dbReference type="ARBA" id="ARBA00022917"/>
    </source>
</evidence>
<feature type="domain" description="Leucyl-tRNA synthetase editing" evidence="14">
    <location>
        <begin position="315"/>
        <end position="509"/>
    </location>
</feature>
<evidence type="ECO:0000256" key="2">
    <source>
        <dbReference type="ARBA" id="ARBA00013164"/>
    </source>
</evidence>
<comment type="catalytic activity">
    <reaction evidence="9">
        <text>tRNA(Leu) + L-leucine + ATP = L-leucyl-tRNA(Leu) + AMP + diphosphate</text>
        <dbReference type="Rhea" id="RHEA:11688"/>
        <dbReference type="Rhea" id="RHEA-COMP:9613"/>
        <dbReference type="Rhea" id="RHEA-COMP:9622"/>
        <dbReference type="ChEBI" id="CHEBI:30616"/>
        <dbReference type="ChEBI" id="CHEBI:33019"/>
        <dbReference type="ChEBI" id="CHEBI:57427"/>
        <dbReference type="ChEBI" id="CHEBI:78442"/>
        <dbReference type="ChEBI" id="CHEBI:78494"/>
        <dbReference type="ChEBI" id="CHEBI:456215"/>
        <dbReference type="EC" id="6.1.1.4"/>
    </reaction>
</comment>
<dbReference type="EC" id="6.1.1.4" evidence="2"/>
<dbReference type="EMBL" id="VOIH02000003">
    <property type="protein sequence ID" value="KAF3451756.1"/>
    <property type="molecule type" value="Genomic_DNA"/>
</dbReference>
<dbReference type="InterPro" id="IPR009008">
    <property type="entry name" value="Val/Leu/Ile-tRNA-synth_edit"/>
</dbReference>
<dbReference type="Pfam" id="PF09334">
    <property type="entry name" value="tRNA-synt_1g"/>
    <property type="match status" value="1"/>
</dbReference>
<evidence type="ECO:0000256" key="4">
    <source>
        <dbReference type="ARBA" id="ARBA00022741"/>
    </source>
</evidence>
<evidence type="ECO:0000259" key="13">
    <source>
        <dbReference type="Pfam" id="PF09334"/>
    </source>
</evidence>
<proteinExistence type="inferred from homology"/>
<dbReference type="InterPro" id="IPR002300">
    <property type="entry name" value="aa-tRNA-synth_Ia"/>
</dbReference>
<dbReference type="InterPro" id="IPR015413">
    <property type="entry name" value="Methionyl/Leucyl_tRNA_Synth"/>
</dbReference>
<dbReference type="PANTHER" id="PTHR43740">
    <property type="entry name" value="LEUCYL-TRNA SYNTHETASE"/>
    <property type="match status" value="1"/>
</dbReference>
<evidence type="ECO:0000259" key="12">
    <source>
        <dbReference type="Pfam" id="PF08264"/>
    </source>
</evidence>